<proteinExistence type="predicted"/>
<dbReference type="GeneID" id="303173664"/>
<dbReference type="RefSeq" id="WP_086992529.1">
    <property type="nucleotide sequence ID" value="NZ_FUHU01000043.1"/>
</dbReference>
<accession>A0A1R4GBT8</accession>
<keyword evidence="1" id="KW-1133">Transmembrane helix</keyword>
<name>A0A1R4GBT8_9MICO</name>
<feature type="transmembrane region" description="Helical" evidence="1">
    <location>
        <begin position="106"/>
        <end position="126"/>
    </location>
</feature>
<evidence type="ECO:0000256" key="1">
    <source>
        <dbReference type="SAM" id="Phobius"/>
    </source>
</evidence>
<keyword evidence="1" id="KW-0812">Transmembrane</keyword>
<feature type="transmembrane region" description="Helical" evidence="1">
    <location>
        <begin position="6"/>
        <end position="28"/>
    </location>
</feature>
<feature type="transmembrane region" description="Helical" evidence="1">
    <location>
        <begin position="49"/>
        <end position="68"/>
    </location>
</feature>
<evidence type="ECO:0000313" key="2">
    <source>
        <dbReference type="EMBL" id="SJM65669.1"/>
    </source>
</evidence>
<keyword evidence="1" id="KW-0472">Membrane</keyword>
<evidence type="ECO:0000313" key="3">
    <source>
        <dbReference type="Proteomes" id="UP000195787"/>
    </source>
</evidence>
<organism evidence="2 3">
    <name type="scientific">Agrococcus casei LMG 22410</name>
    <dbReference type="NCBI Taxonomy" id="1255656"/>
    <lineage>
        <taxon>Bacteria</taxon>
        <taxon>Bacillati</taxon>
        <taxon>Actinomycetota</taxon>
        <taxon>Actinomycetes</taxon>
        <taxon>Micrococcales</taxon>
        <taxon>Microbacteriaceae</taxon>
        <taxon>Agrococcus</taxon>
    </lineage>
</organism>
<keyword evidence="3" id="KW-1185">Reference proteome</keyword>
<protein>
    <recommendedName>
        <fullName evidence="4">Integral membrane protein</fullName>
    </recommendedName>
</protein>
<sequence length="127" mass="13648">MEIFVIAQWALRALLALYFLFVGSSLFLPAQREAAVSAVKRVMPKAARSIVLAVAIIAMLAGLALLLPWWLPRFIAGIVLIALLIALFMITTGVAQKTDDAEASRVAVRVRAVVQVVIGALILIAII</sequence>
<gene>
    <name evidence="2" type="ORF">CZ674_10640</name>
</gene>
<dbReference type="Proteomes" id="UP000195787">
    <property type="component" value="Unassembled WGS sequence"/>
</dbReference>
<dbReference type="AlphaFoldDB" id="A0A1R4GBT8"/>
<reference evidence="2 3" key="1">
    <citation type="submission" date="2017-02" db="EMBL/GenBank/DDBJ databases">
        <authorList>
            <person name="Peterson S.W."/>
        </authorList>
    </citation>
    <scope>NUCLEOTIDE SEQUENCE [LARGE SCALE GENOMIC DNA]</scope>
    <source>
        <strain evidence="2 3">LMG 22410</strain>
    </source>
</reference>
<dbReference type="EMBL" id="FUHU01000043">
    <property type="protein sequence ID" value="SJM65669.1"/>
    <property type="molecule type" value="Genomic_DNA"/>
</dbReference>
<evidence type="ECO:0008006" key="4">
    <source>
        <dbReference type="Google" id="ProtNLM"/>
    </source>
</evidence>
<feature type="transmembrane region" description="Helical" evidence="1">
    <location>
        <begin position="74"/>
        <end position="94"/>
    </location>
</feature>